<dbReference type="EMBL" id="JALLPB020000074">
    <property type="protein sequence ID" value="KAL3822138.1"/>
    <property type="molecule type" value="Genomic_DNA"/>
</dbReference>
<dbReference type="InterPro" id="IPR036869">
    <property type="entry name" value="J_dom_sf"/>
</dbReference>
<feature type="compositionally biased region" description="Basic and acidic residues" evidence="1">
    <location>
        <begin position="408"/>
        <end position="419"/>
    </location>
</feature>
<dbReference type="Pfam" id="PF00226">
    <property type="entry name" value="DnaJ"/>
    <property type="match status" value="1"/>
</dbReference>
<sequence length="529" mass="59824">MTNSIPQAYFFSLLAVPATTQLNDASPATTANAIAIVRATQPQTTSSSTTATTVSYSPSDVANLPLLLPFACTRPSESIVVRAIMNEQHAADALANVVSRKETLQTELQRVKSSGDQQENQDLRGRRRNVLSSSCLSGGALVVARRNPKSKQTSSKKAATTARVREIESQIDAATHAIAQCQTRLADSANWTRTMLQSEYSKRAVLLESDSRSYSELEEAFNFLSARVASYVLSSEVHFDEQRLAYVNEMLPVMRRVGERDTRESLSAFPYIQTFQADPPMIDAMIDEMHQLLITEGLRSRLEKRMGSDPAKFKVLKHAEEMLDRREVETDELVRKHYRRRSVKLHPDRNGERMRPVFEEFTNARNVLSDVRLRRDYLGHMLDMYKYYGTSQLPQQTVFNMMAESHDSWNKRNRPDKANNIDGGADGGGKKDKPLTLEGGLHQQMPRGVMLHQRRENRTTLVSVSIHALRPIHDFYARVRSVRVKFRSTSDETHTFVLSRSDIVKTIQVDRRVSACPDFSNAHYLSSIN</sequence>
<organism evidence="3 4">
    <name type="scientific">Cyclostephanos tholiformis</name>
    <dbReference type="NCBI Taxonomy" id="382380"/>
    <lineage>
        <taxon>Eukaryota</taxon>
        <taxon>Sar</taxon>
        <taxon>Stramenopiles</taxon>
        <taxon>Ochrophyta</taxon>
        <taxon>Bacillariophyta</taxon>
        <taxon>Coscinodiscophyceae</taxon>
        <taxon>Thalassiosirophycidae</taxon>
        <taxon>Stephanodiscales</taxon>
        <taxon>Stephanodiscaceae</taxon>
        <taxon>Cyclostephanos</taxon>
    </lineage>
</organism>
<accession>A0ABD3SCL7</accession>
<comment type="caution">
    <text evidence="3">The sequence shown here is derived from an EMBL/GenBank/DDBJ whole genome shotgun (WGS) entry which is preliminary data.</text>
</comment>
<dbReference type="InterPro" id="IPR001623">
    <property type="entry name" value="DnaJ_domain"/>
</dbReference>
<feature type="compositionally biased region" description="Polar residues" evidence="1">
    <location>
        <begin position="108"/>
        <end position="120"/>
    </location>
</feature>
<dbReference type="SUPFAM" id="SSF46565">
    <property type="entry name" value="Chaperone J-domain"/>
    <property type="match status" value="1"/>
</dbReference>
<evidence type="ECO:0000259" key="2">
    <source>
        <dbReference type="PROSITE" id="PS50076"/>
    </source>
</evidence>
<gene>
    <name evidence="3" type="ORF">ACHAXA_011916</name>
</gene>
<dbReference type="CDD" id="cd06257">
    <property type="entry name" value="DnaJ"/>
    <property type="match status" value="1"/>
</dbReference>
<dbReference type="AlphaFoldDB" id="A0ABD3SCL7"/>
<feature type="region of interest" description="Disordered" evidence="1">
    <location>
        <begin position="408"/>
        <end position="433"/>
    </location>
</feature>
<protein>
    <recommendedName>
        <fullName evidence="2">J domain-containing protein</fullName>
    </recommendedName>
</protein>
<evidence type="ECO:0000313" key="3">
    <source>
        <dbReference type="EMBL" id="KAL3822138.1"/>
    </source>
</evidence>
<dbReference type="Proteomes" id="UP001530377">
    <property type="component" value="Unassembled WGS sequence"/>
</dbReference>
<feature type="domain" description="J" evidence="2">
    <location>
        <begin position="318"/>
        <end position="389"/>
    </location>
</feature>
<proteinExistence type="predicted"/>
<reference evidence="3 4" key="1">
    <citation type="submission" date="2024-10" db="EMBL/GenBank/DDBJ databases">
        <title>Updated reference genomes for cyclostephanoid diatoms.</title>
        <authorList>
            <person name="Roberts W.R."/>
            <person name="Alverson A.J."/>
        </authorList>
    </citation>
    <scope>NUCLEOTIDE SEQUENCE [LARGE SCALE GENOMIC DNA]</scope>
    <source>
        <strain evidence="3 4">AJA228-03</strain>
    </source>
</reference>
<feature type="region of interest" description="Disordered" evidence="1">
    <location>
        <begin position="108"/>
        <end position="128"/>
    </location>
</feature>
<dbReference type="PROSITE" id="PS50076">
    <property type="entry name" value="DNAJ_2"/>
    <property type="match status" value="1"/>
</dbReference>
<keyword evidence="4" id="KW-1185">Reference proteome</keyword>
<evidence type="ECO:0000256" key="1">
    <source>
        <dbReference type="SAM" id="MobiDB-lite"/>
    </source>
</evidence>
<evidence type="ECO:0000313" key="4">
    <source>
        <dbReference type="Proteomes" id="UP001530377"/>
    </source>
</evidence>
<dbReference type="Gene3D" id="1.10.287.110">
    <property type="entry name" value="DnaJ domain"/>
    <property type="match status" value="1"/>
</dbReference>
<name>A0ABD3SCL7_9STRA</name>